<dbReference type="PROSITE" id="PS50118">
    <property type="entry name" value="HMG_BOX_2"/>
    <property type="match status" value="1"/>
</dbReference>
<dbReference type="Gene3D" id="3.40.50.300">
    <property type="entry name" value="P-loop containing nucleotide triphosphate hydrolases"/>
    <property type="match status" value="1"/>
</dbReference>
<dbReference type="InterPro" id="IPR026741">
    <property type="entry name" value="SNO"/>
</dbReference>
<feature type="compositionally biased region" description="Low complexity" evidence="3">
    <location>
        <begin position="329"/>
        <end position="339"/>
    </location>
</feature>
<feature type="region of interest" description="Disordered" evidence="3">
    <location>
        <begin position="1"/>
        <end position="249"/>
    </location>
</feature>
<keyword evidence="7" id="KW-1185">Reference proteome</keyword>
<dbReference type="OrthoDB" id="421838at2759"/>
<dbReference type="PANTHER" id="PTHR12706">
    <property type="entry name" value="STRAWBERRY NOTCH-RELATED"/>
    <property type="match status" value="1"/>
</dbReference>
<feature type="domain" description="HMG box" evidence="4">
    <location>
        <begin position="243"/>
        <end position="311"/>
    </location>
</feature>
<dbReference type="Pfam" id="PF13871">
    <property type="entry name" value="Helicase_C_4"/>
    <property type="match status" value="1"/>
</dbReference>
<proteinExistence type="inferred from homology"/>
<feature type="region of interest" description="Disordered" evidence="3">
    <location>
        <begin position="1648"/>
        <end position="1674"/>
    </location>
</feature>
<keyword evidence="2" id="KW-0539">Nucleus</keyword>
<keyword evidence="2" id="KW-0238">DNA-binding</keyword>
<evidence type="ECO:0000313" key="7">
    <source>
        <dbReference type="Proteomes" id="UP000266841"/>
    </source>
</evidence>
<evidence type="ECO:0000256" key="2">
    <source>
        <dbReference type="PROSITE-ProRule" id="PRU00267"/>
    </source>
</evidence>
<feature type="region of interest" description="Disordered" evidence="3">
    <location>
        <begin position="821"/>
        <end position="840"/>
    </location>
</feature>
<sequence>MDASARSINQLQSTGDGPRQSSCVVGSRTTDGGGEGIDISPRSSELSGPAPSSFPPKSARSAGSGASGPSGSLDEPQSAEEKSPGRRWETLAEYLASLSRDGADEHDSPHDSDSDEAPWSLGGRHGRSAEILAGLKQGLRMHITPSSAEKDDVAPPASPAGRAAARDGEDFRRSSAAASAQGPRQVDLAVAHTRLLPRRGSEMLGEGPPLPPGGLDSLAGQTRTCGNPSQSTSPSTAVPPSRPRPIQSAVGLYIEAHRGDLAASNPVEEGWEIESMLGDEFFSLPVEARRAWQDRAAEDRMRYVSEMSEYQAGLRRYRARRGAGEGTLASSSSSSSPPRSARKHGRDDPSDRPGLGKKAKPAVHVVKSEKTIKSEKIIKAEKTTKKKKKKKKIDGEEVEEEADEITYRPYRPSKLRYGRAHPDPVVENATLAAVDPPDITYNLALPADIISEGKLSELQLEAIVYGCQRHEVDLPVGQKSVWKLESDGGGGGGAKKARTSRPCAQASSSATARAWARDGLWRDSASRTSCGDATSTYGVSSDLYEDAKRDLSDLGLDGYAVDHCHNLGKLPYGDLESRYGMGIMFCTYQTLIAKNREGGTRLDQLIDWCGGRTLMEPFQAKTIELDAEGNPKTTGNDEKDKSSKSAIAVVNLQNRLPRARVVYCSATSVSTQKNLGFMGRLGLWGPGTENPSGFHQFLERNKLLKKGTKIQLLGSLCFAHASPIRPGALEIHAMHLKATGSLVARTLSYKSCSFDLVDDIGNEQVAKVYNEASQVWIELHAHLGDRMRKINADARVEKRIQEYEEEGLPLTSNMMHHRELNQDSDAESDDEAADEEERNIRRTYRRRESKNLQGLFWSAHQRFFRSLCIATKVPRAIEIAKKALEENKCVVIGLQSTGEARAKGAVQVAGFNEDEGDFHDFVSAPNEDLKRIILMMFPLPPKPKGVRAPAFLNANKRKRDHDDAGLPLTRTRSRHGRACKTVSSYRELAIDGEGNDKTSGGRVCVRKQLKRKKQQLPARKRLGQINWDEIELDVPEAEMTAEKERRIAYRKAAENVHKYLKAVDNLKLPPTRSTSFLMSWELTGRKVRQVQYEDEETGNKYVRIERRKGTKSFERVNIEEKQAFQSGEKYVAILSEAASTGISLQADKRVSNQRRRVHITLELPWSADKAIQQFGRTHRANQSSGPEYKFLISDVGGEKRFAAAVAKRLALMGALTQGDRRSTGQSSSLGLSNFDFDNKFGNQALRDMLKGIWKLSDDCLSEVEDKHVVDALSIVDKHLSEILEVTPAGRDWKEGLGPYDDDGKSIRIYYSFLKNFLTNKQLVAFAQKRVDAIKEGKGFHQLMQAVKDGEDTAEGMKAKLDAQIEEAKGAGLNFNAVSKLFLYDVGVVQPRATSRRGRKSSPINVPKFLNRCLGMPLHRQSMLSNHFVKCLEKRVREAKEAGNYDIGIRTLTGNKVSVIETRAFNFRGSEAKPNDSVLVYSVKIDQGMSSDAALKLYDDALQADDQRGKIKTGFYIDNRPCELTLLSMGRTSQNAVVVRPNSGRTCMNIPWIMDQFVKPSSMCCDLTKVREMWDAEFALADIESEKDYQLSSCGRHRKPIYIFGGQIVPVLNKLLTATLPRQTDPNEFSNKALTLPKIVRIEICSADNESEGGQSSGAGTKLSGSLNDEGDVANVNETSEIGQKVARKIFGRTIIRGKVIEYSDGSKVEMNGNELLEARLLFAEELKKLTMARVANKADAATSAITKAASINPLQAVMDDIPDDFESAYEIEFKGDVPNVFVGLEFPETKKWKWGHEELELWQRLRCDQDAMRPEKFVADIDPTSSGFETFTIVYGFLLLTRCAISPAPQPSISTFWVPLTAFTPRVLESDAGDASETAADS</sequence>
<dbReference type="InterPro" id="IPR026937">
    <property type="entry name" value="SBNO_Helicase_C_dom"/>
</dbReference>
<dbReference type="Proteomes" id="UP000266841">
    <property type="component" value="Unassembled WGS sequence"/>
</dbReference>
<feature type="compositionally biased region" description="Basic and acidic residues" evidence="3">
    <location>
        <begin position="79"/>
        <end position="90"/>
    </location>
</feature>
<feature type="compositionally biased region" description="Low complexity" evidence="3">
    <location>
        <begin position="55"/>
        <end position="72"/>
    </location>
</feature>
<dbReference type="InterPro" id="IPR036910">
    <property type="entry name" value="HMG_box_dom_sf"/>
</dbReference>
<feature type="DNA-binding region" description="HMG box" evidence="2">
    <location>
        <begin position="243"/>
        <end position="311"/>
    </location>
</feature>
<dbReference type="InterPro" id="IPR027417">
    <property type="entry name" value="P-loop_NTPase"/>
</dbReference>
<evidence type="ECO:0000256" key="3">
    <source>
        <dbReference type="SAM" id="MobiDB-lite"/>
    </source>
</evidence>
<dbReference type="GO" id="GO:0042393">
    <property type="term" value="F:histone binding"/>
    <property type="evidence" value="ECO:0007669"/>
    <property type="project" value="TreeGrafter"/>
</dbReference>
<dbReference type="Gene3D" id="1.10.30.10">
    <property type="entry name" value="High mobility group box domain"/>
    <property type="match status" value="1"/>
</dbReference>
<accession>K0R8Y4</accession>
<comment type="caution">
    <text evidence="6">The sequence shown here is derived from an EMBL/GenBank/DDBJ whole genome shotgun (WGS) entry which is preliminary data.</text>
</comment>
<feature type="compositionally biased region" description="Basic and acidic residues" evidence="3">
    <location>
        <begin position="101"/>
        <end position="112"/>
    </location>
</feature>
<evidence type="ECO:0000256" key="1">
    <source>
        <dbReference type="ARBA" id="ARBA00006992"/>
    </source>
</evidence>
<feature type="compositionally biased region" description="Acidic residues" evidence="3">
    <location>
        <begin position="822"/>
        <end position="837"/>
    </location>
</feature>
<protein>
    <recommendedName>
        <fullName evidence="8">Helicase C-terminal domain-containing protein</fullName>
    </recommendedName>
</protein>
<reference evidence="6 7" key="1">
    <citation type="journal article" date="2012" name="Genome Biol.">
        <title>Genome and low-iron response of an oceanic diatom adapted to chronic iron limitation.</title>
        <authorList>
            <person name="Lommer M."/>
            <person name="Specht M."/>
            <person name="Roy A.S."/>
            <person name="Kraemer L."/>
            <person name="Andreson R."/>
            <person name="Gutowska M.A."/>
            <person name="Wolf J."/>
            <person name="Bergner S.V."/>
            <person name="Schilhabel M.B."/>
            <person name="Klostermeier U.C."/>
            <person name="Beiko R.G."/>
            <person name="Rosenstiel P."/>
            <person name="Hippler M."/>
            <person name="Laroche J."/>
        </authorList>
    </citation>
    <scope>NUCLEOTIDE SEQUENCE [LARGE SCALE GENOMIC DNA]</scope>
    <source>
        <strain evidence="6 7">CCMP1005</strain>
    </source>
</reference>
<name>K0R8Y4_THAOC</name>
<dbReference type="EMBL" id="AGNL01048639">
    <property type="protein sequence ID" value="EJK45276.1"/>
    <property type="molecule type" value="Genomic_DNA"/>
</dbReference>
<dbReference type="InterPro" id="IPR039187">
    <property type="entry name" value="SNO_AAA"/>
</dbReference>
<dbReference type="Pfam" id="PF13872">
    <property type="entry name" value="AAA_34"/>
    <property type="match status" value="2"/>
</dbReference>
<dbReference type="GO" id="GO:0031490">
    <property type="term" value="F:chromatin DNA binding"/>
    <property type="evidence" value="ECO:0007669"/>
    <property type="project" value="TreeGrafter"/>
</dbReference>
<dbReference type="InterPro" id="IPR009071">
    <property type="entry name" value="HMG_box_dom"/>
</dbReference>
<feature type="domain" description="Helicase C-terminal" evidence="5">
    <location>
        <begin position="1055"/>
        <end position="1235"/>
    </location>
</feature>
<evidence type="ECO:0000259" key="4">
    <source>
        <dbReference type="PROSITE" id="PS50118"/>
    </source>
</evidence>
<comment type="similarity">
    <text evidence="1">Belongs to the SBNO family.</text>
</comment>
<feature type="compositionally biased region" description="Polar residues" evidence="3">
    <location>
        <begin position="1"/>
        <end position="30"/>
    </location>
</feature>
<gene>
    <name evidence="6" type="ORF">THAOC_36116</name>
</gene>
<dbReference type="SUPFAM" id="SSF52540">
    <property type="entry name" value="P-loop containing nucleoside triphosphate hydrolases"/>
    <property type="match status" value="1"/>
</dbReference>
<dbReference type="InterPro" id="IPR001650">
    <property type="entry name" value="Helicase_C-like"/>
</dbReference>
<feature type="compositionally biased region" description="Polar residues" evidence="3">
    <location>
        <begin position="219"/>
        <end position="238"/>
    </location>
</feature>
<evidence type="ECO:0000313" key="6">
    <source>
        <dbReference type="EMBL" id="EJK45276.1"/>
    </source>
</evidence>
<dbReference type="PROSITE" id="PS51194">
    <property type="entry name" value="HELICASE_CTER"/>
    <property type="match status" value="1"/>
</dbReference>
<dbReference type="SMART" id="SM00398">
    <property type="entry name" value="HMG"/>
    <property type="match status" value="1"/>
</dbReference>
<feature type="compositionally biased region" description="Basic and acidic residues" evidence="3">
    <location>
        <begin position="164"/>
        <end position="173"/>
    </location>
</feature>
<dbReference type="eggNOG" id="KOG1513">
    <property type="taxonomic scope" value="Eukaryota"/>
</dbReference>
<organism evidence="6 7">
    <name type="scientific">Thalassiosira oceanica</name>
    <name type="common">Marine diatom</name>
    <dbReference type="NCBI Taxonomy" id="159749"/>
    <lineage>
        <taxon>Eukaryota</taxon>
        <taxon>Sar</taxon>
        <taxon>Stramenopiles</taxon>
        <taxon>Ochrophyta</taxon>
        <taxon>Bacillariophyta</taxon>
        <taxon>Coscinodiscophyceae</taxon>
        <taxon>Thalassiosirophycidae</taxon>
        <taxon>Thalassiosirales</taxon>
        <taxon>Thalassiosiraceae</taxon>
        <taxon>Thalassiosira</taxon>
    </lineage>
</organism>
<evidence type="ECO:0008006" key="8">
    <source>
        <dbReference type="Google" id="ProtNLM"/>
    </source>
</evidence>
<dbReference type="GO" id="GO:0005634">
    <property type="term" value="C:nucleus"/>
    <property type="evidence" value="ECO:0007669"/>
    <property type="project" value="UniProtKB-UniRule"/>
</dbReference>
<evidence type="ECO:0000259" key="5">
    <source>
        <dbReference type="PROSITE" id="PS51194"/>
    </source>
</evidence>
<feature type="region of interest" description="Disordered" evidence="3">
    <location>
        <begin position="322"/>
        <end position="366"/>
    </location>
</feature>
<dbReference type="PANTHER" id="PTHR12706:SF30">
    <property type="entry name" value="PROTEIN STRAWBERRY NOTCH-RELATED"/>
    <property type="match status" value="1"/>
</dbReference>
<dbReference type="GO" id="GO:0006355">
    <property type="term" value="P:regulation of DNA-templated transcription"/>
    <property type="evidence" value="ECO:0007669"/>
    <property type="project" value="InterPro"/>
</dbReference>
<dbReference type="SUPFAM" id="SSF47095">
    <property type="entry name" value="HMG-box"/>
    <property type="match status" value="1"/>
</dbReference>